<dbReference type="AlphaFoldDB" id="A0A7R9HQY9"/>
<accession>A0A7R9HQY9</accession>
<organism evidence="1">
    <name type="scientific">Timema monikensis</name>
    <dbReference type="NCBI Taxonomy" id="170555"/>
    <lineage>
        <taxon>Eukaryota</taxon>
        <taxon>Metazoa</taxon>
        <taxon>Ecdysozoa</taxon>
        <taxon>Arthropoda</taxon>
        <taxon>Hexapoda</taxon>
        <taxon>Insecta</taxon>
        <taxon>Pterygota</taxon>
        <taxon>Neoptera</taxon>
        <taxon>Polyneoptera</taxon>
        <taxon>Phasmatodea</taxon>
        <taxon>Timematodea</taxon>
        <taxon>Timematoidea</taxon>
        <taxon>Timematidae</taxon>
        <taxon>Timema</taxon>
    </lineage>
</organism>
<dbReference type="PANTHER" id="PTHR20997">
    <property type="entry name" value="EG:BACR42I17.2 PROTEIN-RELATED"/>
    <property type="match status" value="1"/>
</dbReference>
<reference evidence="1" key="1">
    <citation type="submission" date="2020-11" db="EMBL/GenBank/DDBJ databases">
        <authorList>
            <person name="Tran Van P."/>
        </authorList>
    </citation>
    <scope>NUCLEOTIDE SEQUENCE</scope>
</reference>
<gene>
    <name evidence="1" type="ORF">TMSB3V08_LOCUS8072</name>
</gene>
<dbReference type="PANTHER" id="PTHR20997:SF2">
    <property type="entry name" value="EG:BACR42I17.2 PROTEIN-RELATED"/>
    <property type="match status" value="1"/>
</dbReference>
<dbReference type="EMBL" id="OB794922">
    <property type="protein sequence ID" value="CAD7431334.1"/>
    <property type="molecule type" value="Genomic_DNA"/>
</dbReference>
<sequence>MHIMPDLCPWSIIIAFCDVRLRFNIKLAFGSYSEDSKGQLRPARYNFKHQTEELLALVEEYWPVAVGWREGLCVSVAWIERGPVYVCWVDRERACPAGNGSTHPLSRSHTYPRIRRRFISTFLKTVRVKQWPLVGKICSLLIRAAVRADTSSDLASLQQEVNPQDLLNNITSLSGVPSLNDTHIPTVEEAENAFKKKCLQNADEQAFDRSMESVTQVSECVKSLVNVTELQHEVEKAKPTGDLDVVFRKYCRKSPIFQGCITNFTSAIEPCLDEKEREGKNLFQNITDSLISFVCYKEGDRIALFIAEGGPECFEQKRDEIQGCLNNTVSQYLPKNTSAMNSIPSLVLGEPECRDMKLLQSCVVKVLEGCSEPTPANIVESLFNYVWQMTPCHGMKSLSRTGADPNSAPQEAAAALGLTAASLLLAVALGSRV</sequence>
<name>A0A7R9HQY9_9NEOP</name>
<dbReference type="InterPro" id="IPR009832">
    <property type="entry name" value="DUF1397"/>
</dbReference>
<evidence type="ECO:0000313" key="1">
    <source>
        <dbReference type="EMBL" id="CAD7431334.1"/>
    </source>
</evidence>
<evidence type="ECO:0008006" key="2">
    <source>
        <dbReference type="Google" id="ProtNLM"/>
    </source>
</evidence>
<proteinExistence type="predicted"/>
<dbReference type="Pfam" id="PF07165">
    <property type="entry name" value="DUF1397"/>
    <property type="match status" value="1"/>
</dbReference>
<protein>
    <recommendedName>
        <fullName evidence="2">27 kDa hemolymph protein</fullName>
    </recommendedName>
</protein>